<dbReference type="EMBL" id="CP061336">
    <property type="protein sequence ID" value="QNU68610.1"/>
    <property type="molecule type" value="Genomic_DNA"/>
</dbReference>
<gene>
    <name evidence="2" type="ORF">EHE19_009535</name>
</gene>
<dbReference type="AlphaFoldDB" id="A0A4U7JKX6"/>
<evidence type="ECO:0000259" key="1">
    <source>
        <dbReference type="Pfam" id="PF02579"/>
    </source>
</evidence>
<dbReference type="Pfam" id="PF02579">
    <property type="entry name" value="Nitro_FeMo-Co"/>
    <property type="match status" value="1"/>
</dbReference>
<dbReference type="PANTHER" id="PTHR33937:SF1">
    <property type="entry name" value="IRON-MOLIBDENUM COFACTOR PROCESSING PROTEIN"/>
    <property type="match status" value="1"/>
</dbReference>
<dbReference type="OrthoDB" id="280278at2"/>
<dbReference type="InterPro" id="IPR003731">
    <property type="entry name" value="Di-Nase_FeMo-co_biosynth"/>
</dbReference>
<dbReference type="SUPFAM" id="SSF53146">
    <property type="entry name" value="Nitrogenase accessory factor-like"/>
    <property type="match status" value="1"/>
</dbReference>
<protein>
    <submittedName>
        <fullName evidence="2">Hydrogenase</fullName>
    </submittedName>
</protein>
<reference evidence="2 3" key="1">
    <citation type="submission" date="2020-09" db="EMBL/GenBank/DDBJ databases">
        <title>Characterization and genome sequencing of Ruminiclostridium sp. nov. MA18.</title>
        <authorList>
            <person name="Rettenmaier R."/>
            <person name="Kowollik M.-L."/>
            <person name="Liebl W."/>
            <person name="Zverlov V."/>
        </authorList>
    </citation>
    <scope>NUCLEOTIDE SEQUENCE [LARGE SCALE GENOMIC DNA]</scope>
    <source>
        <strain evidence="2 3">MA18</strain>
    </source>
</reference>
<dbReference type="Gene3D" id="3.30.420.130">
    <property type="entry name" value="Dinitrogenase iron-molybdenum cofactor biosynthesis domain"/>
    <property type="match status" value="1"/>
</dbReference>
<dbReference type="PANTHER" id="PTHR33937">
    <property type="entry name" value="IRON-MOLYBDENUM PROTEIN-RELATED-RELATED"/>
    <property type="match status" value="1"/>
</dbReference>
<keyword evidence="3" id="KW-1185">Reference proteome</keyword>
<dbReference type="InterPro" id="IPR051840">
    <property type="entry name" value="NifX/NifY_domain"/>
</dbReference>
<proteinExistence type="predicted"/>
<evidence type="ECO:0000313" key="3">
    <source>
        <dbReference type="Proteomes" id="UP000306409"/>
    </source>
</evidence>
<dbReference type="KEGG" id="rher:EHE19_009535"/>
<dbReference type="InterPro" id="IPR036105">
    <property type="entry name" value="DiNase_FeMo-co_biosyn_sf"/>
</dbReference>
<accession>A0A4U7JKX6</accession>
<evidence type="ECO:0000313" key="2">
    <source>
        <dbReference type="EMBL" id="QNU68610.1"/>
    </source>
</evidence>
<organism evidence="2 3">
    <name type="scientific">Ruminiclostridium herbifermentans</name>
    <dbReference type="NCBI Taxonomy" id="2488810"/>
    <lineage>
        <taxon>Bacteria</taxon>
        <taxon>Bacillati</taxon>
        <taxon>Bacillota</taxon>
        <taxon>Clostridia</taxon>
        <taxon>Eubacteriales</taxon>
        <taxon>Oscillospiraceae</taxon>
        <taxon>Ruminiclostridium</taxon>
    </lineage>
</organism>
<dbReference type="Proteomes" id="UP000306409">
    <property type="component" value="Chromosome"/>
</dbReference>
<feature type="domain" description="Dinitrogenase iron-molybdenum cofactor biosynthesis" evidence="1">
    <location>
        <begin position="91"/>
        <end position="141"/>
    </location>
</feature>
<name>A0A4U7JKX6_9FIRM</name>
<sequence>MSYKIAIASTDGIHVNAHFRSSLIFYIVEVNDDGSYFFKEERIVPSLAVDQVSDDKLSSCGNKEVFSENNSCGSNSNCGSGSCSNLHINGCGGGHSDEQIEQRVSLISDCRCLLCKKIGPSAERQLARKAITTFQIDNKIDFLLAKIIDYYTKVDNHISLRKR</sequence>
<dbReference type="RefSeq" id="WP_137696159.1">
    <property type="nucleotide sequence ID" value="NZ_CP061336.1"/>
</dbReference>